<proteinExistence type="predicted"/>
<name>A0A9J6A897_SOLCO</name>
<gene>
    <name evidence="1" type="ORF">H5410_005449</name>
</gene>
<dbReference type="AlphaFoldDB" id="A0A9J6A897"/>
<dbReference type="EMBL" id="JACXVP010000002">
    <property type="protein sequence ID" value="KAG5620231.1"/>
    <property type="molecule type" value="Genomic_DNA"/>
</dbReference>
<evidence type="ECO:0008006" key="3">
    <source>
        <dbReference type="Google" id="ProtNLM"/>
    </source>
</evidence>
<evidence type="ECO:0000313" key="1">
    <source>
        <dbReference type="EMBL" id="KAG5620231.1"/>
    </source>
</evidence>
<protein>
    <recommendedName>
        <fullName evidence="3">F-box protein</fullName>
    </recommendedName>
</protein>
<reference evidence="1 2" key="1">
    <citation type="submission" date="2020-09" db="EMBL/GenBank/DDBJ databases">
        <title>De no assembly of potato wild relative species, Solanum commersonii.</title>
        <authorList>
            <person name="Cho K."/>
        </authorList>
    </citation>
    <scope>NUCLEOTIDE SEQUENCE [LARGE SCALE GENOMIC DNA]</scope>
    <source>
        <strain evidence="1">LZ3.2</strain>
        <tissue evidence="1">Leaf</tissue>
    </source>
</reference>
<comment type="caution">
    <text evidence="1">The sequence shown here is derived from an EMBL/GenBank/DDBJ whole genome shotgun (WGS) entry which is preliminary data.</text>
</comment>
<organism evidence="1 2">
    <name type="scientific">Solanum commersonii</name>
    <name type="common">Commerson's wild potato</name>
    <name type="synonym">Commerson's nightshade</name>
    <dbReference type="NCBI Taxonomy" id="4109"/>
    <lineage>
        <taxon>Eukaryota</taxon>
        <taxon>Viridiplantae</taxon>
        <taxon>Streptophyta</taxon>
        <taxon>Embryophyta</taxon>
        <taxon>Tracheophyta</taxon>
        <taxon>Spermatophyta</taxon>
        <taxon>Magnoliopsida</taxon>
        <taxon>eudicotyledons</taxon>
        <taxon>Gunneridae</taxon>
        <taxon>Pentapetalae</taxon>
        <taxon>asterids</taxon>
        <taxon>lamiids</taxon>
        <taxon>Solanales</taxon>
        <taxon>Solanaceae</taxon>
        <taxon>Solanoideae</taxon>
        <taxon>Solaneae</taxon>
        <taxon>Solanum</taxon>
    </lineage>
</organism>
<dbReference type="Proteomes" id="UP000824120">
    <property type="component" value="Chromosome 2"/>
</dbReference>
<keyword evidence="2" id="KW-1185">Reference proteome</keyword>
<evidence type="ECO:0000313" key="2">
    <source>
        <dbReference type="Proteomes" id="UP000824120"/>
    </source>
</evidence>
<dbReference type="OrthoDB" id="1268246at2759"/>
<accession>A0A9J6A897</accession>
<sequence length="217" mass="25161">MLNLFNASRLCIYHDVKSSMTLISSSCKSTNPFNIGLINKSSMSVNSQVVSLQLPKFLMSEDISYPLVSYVTTCHCNPYVLKRVKCYKHTLYGFVYDFVSDDYKMITTFVINAMDSHDIVGIYYVKNESWKKIDSIPSSMMQSRPTKRNGSSEFNKFSITYLNVTGEKFVVIPVLSQYCESHMKMFNFANNLYLFVFFCDRFLGVFVQERWVMVDMD</sequence>